<name>A0A7R9PTA8_9ACAR</name>
<sequence>MYANTLSNEDAQALREECKMKIQGNDIPLPVADFVSLGFPTQVIDKFAQMKFTVPTPIQAQGWPMALSGRDMVGIADTGSGKTLSFVLPALIHAKAQPRLREGANIVPQKKALSKGVEILVATPDRMLDMGFEPQLNDIIPKTHKNRQTLMWSATWPKEVRQLANNYASRDYIQVTIGDGELAVNKKIKQAVEVVSCHDKQAKLLFLLQDKKQDRCIIFSNMKSTCDKLEYTLQDKGFNAVAIHGNKSQAARDNMLQQEDLTLKMLKWEELLEDLLLRGFRLQCFHPKKILEMPGNLYNS</sequence>
<dbReference type="Gene3D" id="3.40.50.300">
    <property type="entry name" value="P-loop containing nucleotide triphosphate hydrolases"/>
    <property type="match status" value="3"/>
</dbReference>
<dbReference type="GO" id="GO:0016787">
    <property type="term" value="F:hydrolase activity"/>
    <property type="evidence" value="ECO:0007669"/>
    <property type="project" value="UniProtKB-KW"/>
</dbReference>
<dbReference type="Pfam" id="PF00270">
    <property type="entry name" value="DEAD"/>
    <property type="match status" value="2"/>
</dbReference>
<keyword evidence="2" id="KW-0547">Nucleotide-binding</keyword>
<evidence type="ECO:0000256" key="4">
    <source>
        <dbReference type="ARBA" id="ARBA00022806"/>
    </source>
</evidence>
<dbReference type="InterPro" id="IPR011545">
    <property type="entry name" value="DEAD/DEAH_box_helicase_dom"/>
</dbReference>
<protein>
    <recommendedName>
        <fullName evidence="1">RNA helicase</fullName>
        <ecNumber evidence="1">3.6.4.13</ecNumber>
    </recommendedName>
</protein>
<dbReference type="InterPro" id="IPR001650">
    <property type="entry name" value="Helicase_C-like"/>
</dbReference>
<keyword evidence="5" id="KW-0067">ATP-binding</keyword>
<dbReference type="GO" id="GO:0005524">
    <property type="term" value="F:ATP binding"/>
    <property type="evidence" value="ECO:0007669"/>
    <property type="project" value="UniProtKB-KW"/>
</dbReference>
<keyword evidence="4" id="KW-0347">Helicase</keyword>
<evidence type="ECO:0000313" key="9">
    <source>
        <dbReference type="Proteomes" id="UP000759131"/>
    </source>
</evidence>
<proteinExistence type="predicted"/>
<dbReference type="SUPFAM" id="SSF52540">
    <property type="entry name" value="P-loop containing nucleoside triphosphate hydrolases"/>
    <property type="match status" value="2"/>
</dbReference>
<gene>
    <name evidence="8" type="ORF">OSB1V03_LOCUS1</name>
</gene>
<evidence type="ECO:0000313" key="8">
    <source>
        <dbReference type="EMBL" id="CAD7619500.1"/>
    </source>
</evidence>
<dbReference type="InterPro" id="IPR014001">
    <property type="entry name" value="Helicase_ATP-bd"/>
</dbReference>
<feature type="short sequence motif" description="Q motif" evidence="6">
    <location>
        <begin position="32"/>
        <end position="60"/>
    </location>
</feature>
<dbReference type="EMBL" id="OC854576">
    <property type="protein sequence ID" value="CAD7619500.1"/>
    <property type="molecule type" value="Genomic_DNA"/>
</dbReference>
<dbReference type="SMART" id="SM00487">
    <property type="entry name" value="DEXDc"/>
    <property type="match status" value="1"/>
</dbReference>
<evidence type="ECO:0000256" key="2">
    <source>
        <dbReference type="ARBA" id="ARBA00022741"/>
    </source>
</evidence>
<dbReference type="OrthoDB" id="196131at2759"/>
<dbReference type="Proteomes" id="UP000759131">
    <property type="component" value="Unassembled WGS sequence"/>
</dbReference>
<dbReference type="EC" id="3.6.4.13" evidence="1"/>
<keyword evidence="3" id="KW-0378">Hydrolase</keyword>
<feature type="domain" description="DEAD-box RNA helicase Q" evidence="7">
    <location>
        <begin position="32"/>
        <end position="60"/>
    </location>
</feature>
<dbReference type="GO" id="GO:0003676">
    <property type="term" value="F:nucleic acid binding"/>
    <property type="evidence" value="ECO:0007669"/>
    <property type="project" value="InterPro"/>
</dbReference>
<dbReference type="Pfam" id="PF00271">
    <property type="entry name" value="Helicase_C"/>
    <property type="match status" value="1"/>
</dbReference>
<evidence type="ECO:0000256" key="1">
    <source>
        <dbReference type="ARBA" id="ARBA00012552"/>
    </source>
</evidence>
<reference evidence="8" key="1">
    <citation type="submission" date="2020-11" db="EMBL/GenBank/DDBJ databases">
        <authorList>
            <person name="Tran Van P."/>
        </authorList>
    </citation>
    <scope>NUCLEOTIDE SEQUENCE</scope>
</reference>
<dbReference type="PANTHER" id="PTHR47958">
    <property type="entry name" value="ATP-DEPENDENT RNA HELICASE DBP3"/>
    <property type="match status" value="1"/>
</dbReference>
<dbReference type="GO" id="GO:0003724">
    <property type="term" value="F:RNA helicase activity"/>
    <property type="evidence" value="ECO:0007669"/>
    <property type="project" value="UniProtKB-EC"/>
</dbReference>
<evidence type="ECO:0000256" key="3">
    <source>
        <dbReference type="ARBA" id="ARBA00022801"/>
    </source>
</evidence>
<evidence type="ECO:0000256" key="5">
    <source>
        <dbReference type="ARBA" id="ARBA00022840"/>
    </source>
</evidence>
<dbReference type="InterPro" id="IPR027417">
    <property type="entry name" value="P-loop_NTPase"/>
</dbReference>
<dbReference type="EMBL" id="CAJPIZ010000001">
    <property type="protein sequence ID" value="CAG2099930.1"/>
    <property type="molecule type" value="Genomic_DNA"/>
</dbReference>
<organism evidence="8">
    <name type="scientific">Medioppia subpectinata</name>
    <dbReference type="NCBI Taxonomy" id="1979941"/>
    <lineage>
        <taxon>Eukaryota</taxon>
        <taxon>Metazoa</taxon>
        <taxon>Ecdysozoa</taxon>
        <taxon>Arthropoda</taxon>
        <taxon>Chelicerata</taxon>
        <taxon>Arachnida</taxon>
        <taxon>Acari</taxon>
        <taxon>Acariformes</taxon>
        <taxon>Sarcoptiformes</taxon>
        <taxon>Oribatida</taxon>
        <taxon>Brachypylina</taxon>
        <taxon>Oppioidea</taxon>
        <taxon>Oppiidae</taxon>
        <taxon>Medioppia</taxon>
    </lineage>
</organism>
<dbReference type="PROSITE" id="PS51195">
    <property type="entry name" value="Q_MOTIF"/>
    <property type="match status" value="1"/>
</dbReference>
<evidence type="ECO:0000259" key="7">
    <source>
        <dbReference type="PROSITE" id="PS51195"/>
    </source>
</evidence>
<dbReference type="AlphaFoldDB" id="A0A7R9PTA8"/>
<dbReference type="InterPro" id="IPR014014">
    <property type="entry name" value="RNA_helicase_DEAD_Q_motif"/>
</dbReference>
<accession>A0A7R9PTA8</accession>
<keyword evidence="9" id="KW-1185">Reference proteome</keyword>
<evidence type="ECO:0000256" key="6">
    <source>
        <dbReference type="PROSITE-ProRule" id="PRU00552"/>
    </source>
</evidence>